<protein>
    <submittedName>
        <fullName evidence="5">Helix-turn-helix transcriptional regulator</fullName>
    </submittedName>
</protein>
<gene>
    <name evidence="5" type="ORF">JI739_02120</name>
</gene>
<dbReference type="PANTHER" id="PTHR44688">
    <property type="entry name" value="DNA-BINDING TRANSCRIPTIONAL ACTIVATOR DEVR_DOSR"/>
    <property type="match status" value="1"/>
</dbReference>
<dbReference type="PANTHER" id="PTHR44688:SF16">
    <property type="entry name" value="DNA-BINDING TRANSCRIPTIONAL ACTIVATOR DEVR_DOSR"/>
    <property type="match status" value="1"/>
</dbReference>
<sequence length="261" mass="29613">MQALPTIRIDRAIPLPSLQHSEVIAALIDGVGQERFAHEALRQLNRLLPAGSFSAYVLSRRAAPELIASASLDRPDRTREVWTYYQARLYRQDSSFDAAWACPAPQLTHCTKSAFVPEHQMEIYERSRSRERLSLTMPVETDQLLAINFYRHVDQPGFTPHDTDVAAAIAMPLIACVRQHLRWGQRRRPLPLRERLRHSCGRLTERELDVLEQISAGATYEDMARALGVSATTAKTYRERAFIKLGIERRSELGTLLLGQA</sequence>
<evidence type="ECO:0000313" key="5">
    <source>
        <dbReference type="EMBL" id="MBL0419134.1"/>
    </source>
</evidence>
<keyword evidence="3" id="KW-0804">Transcription</keyword>
<dbReference type="Proteomes" id="UP000613011">
    <property type="component" value="Unassembled WGS sequence"/>
</dbReference>
<keyword evidence="2" id="KW-0238">DNA-binding</keyword>
<dbReference type="GO" id="GO:0006355">
    <property type="term" value="P:regulation of DNA-templated transcription"/>
    <property type="evidence" value="ECO:0007669"/>
    <property type="project" value="InterPro"/>
</dbReference>
<dbReference type="PROSITE" id="PS50043">
    <property type="entry name" value="HTH_LUXR_2"/>
    <property type="match status" value="1"/>
</dbReference>
<dbReference type="GO" id="GO:0003677">
    <property type="term" value="F:DNA binding"/>
    <property type="evidence" value="ECO:0007669"/>
    <property type="project" value="UniProtKB-KW"/>
</dbReference>
<evidence type="ECO:0000256" key="3">
    <source>
        <dbReference type="ARBA" id="ARBA00023163"/>
    </source>
</evidence>
<evidence type="ECO:0000313" key="6">
    <source>
        <dbReference type="Proteomes" id="UP000613011"/>
    </source>
</evidence>
<dbReference type="SUPFAM" id="SSF46894">
    <property type="entry name" value="C-terminal effector domain of the bipartite response regulators"/>
    <property type="match status" value="1"/>
</dbReference>
<dbReference type="SMART" id="SM00421">
    <property type="entry name" value="HTH_LUXR"/>
    <property type="match status" value="1"/>
</dbReference>
<dbReference type="AlphaFoldDB" id="A0A937D077"/>
<keyword evidence="6" id="KW-1185">Reference proteome</keyword>
<dbReference type="InterPro" id="IPR000792">
    <property type="entry name" value="Tscrpt_reg_LuxR_C"/>
</dbReference>
<name>A0A937D077_9BURK</name>
<dbReference type="InterPro" id="IPR016032">
    <property type="entry name" value="Sig_transdc_resp-reg_C-effctor"/>
</dbReference>
<comment type="caution">
    <text evidence="5">The sequence shown here is derived from an EMBL/GenBank/DDBJ whole genome shotgun (WGS) entry which is preliminary data.</text>
</comment>
<organism evidence="5 6">
    <name type="scientific">Ramlibacter aurantiacus</name>
    <dbReference type="NCBI Taxonomy" id="2801330"/>
    <lineage>
        <taxon>Bacteria</taxon>
        <taxon>Pseudomonadati</taxon>
        <taxon>Pseudomonadota</taxon>
        <taxon>Betaproteobacteria</taxon>
        <taxon>Burkholderiales</taxon>
        <taxon>Comamonadaceae</taxon>
        <taxon>Ramlibacter</taxon>
    </lineage>
</organism>
<dbReference type="PRINTS" id="PR00038">
    <property type="entry name" value="HTHLUXR"/>
</dbReference>
<dbReference type="CDD" id="cd06170">
    <property type="entry name" value="LuxR_C_like"/>
    <property type="match status" value="1"/>
</dbReference>
<dbReference type="Pfam" id="PF00196">
    <property type="entry name" value="GerE"/>
    <property type="match status" value="1"/>
</dbReference>
<evidence type="ECO:0000256" key="2">
    <source>
        <dbReference type="ARBA" id="ARBA00023125"/>
    </source>
</evidence>
<feature type="domain" description="HTH luxR-type" evidence="4">
    <location>
        <begin position="196"/>
        <end position="261"/>
    </location>
</feature>
<keyword evidence="1" id="KW-0805">Transcription regulation</keyword>
<proteinExistence type="predicted"/>
<dbReference type="InterPro" id="IPR036388">
    <property type="entry name" value="WH-like_DNA-bd_sf"/>
</dbReference>
<evidence type="ECO:0000259" key="4">
    <source>
        <dbReference type="PROSITE" id="PS50043"/>
    </source>
</evidence>
<reference evidence="5" key="1">
    <citation type="submission" date="2021-01" db="EMBL/GenBank/DDBJ databases">
        <title>Ramlibacter sp. strain AW1 16S ribosomal RNA gene Genome sequencing and assembly.</title>
        <authorList>
            <person name="Kang M."/>
        </authorList>
    </citation>
    <scope>NUCLEOTIDE SEQUENCE</scope>
    <source>
        <strain evidence="5">AW1</strain>
    </source>
</reference>
<accession>A0A937D077</accession>
<dbReference type="RefSeq" id="WP_201682186.1">
    <property type="nucleotide sequence ID" value="NZ_JAEQNA010000001.1"/>
</dbReference>
<dbReference type="EMBL" id="JAEQNA010000001">
    <property type="protein sequence ID" value="MBL0419134.1"/>
    <property type="molecule type" value="Genomic_DNA"/>
</dbReference>
<dbReference type="Gene3D" id="1.10.10.10">
    <property type="entry name" value="Winged helix-like DNA-binding domain superfamily/Winged helix DNA-binding domain"/>
    <property type="match status" value="1"/>
</dbReference>
<evidence type="ECO:0000256" key="1">
    <source>
        <dbReference type="ARBA" id="ARBA00023015"/>
    </source>
</evidence>